<organism evidence="1 2">
    <name type="scientific">Motilimonas pumila</name>
    <dbReference type="NCBI Taxonomy" id="2303987"/>
    <lineage>
        <taxon>Bacteria</taxon>
        <taxon>Pseudomonadati</taxon>
        <taxon>Pseudomonadota</taxon>
        <taxon>Gammaproteobacteria</taxon>
        <taxon>Alteromonadales</taxon>
        <taxon>Alteromonadales genera incertae sedis</taxon>
        <taxon>Motilimonas</taxon>
    </lineage>
</organism>
<dbReference type="AlphaFoldDB" id="A0A418Y942"/>
<dbReference type="EMBL" id="QZCH01000084">
    <property type="protein sequence ID" value="RJG36230.1"/>
    <property type="molecule type" value="Genomic_DNA"/>
</dbReference>
<evidence type="ECO:0000313" key="2">
    <source>
        <dbReference type="Proteomes" id="UP000283255"/>
    </source>
</evidence>
<name>A0A418Y942_9GAMM</name>
<comment type="caution">
    <text evidence="1">The sequence shown here is derived from an EMBL/GenBank/DDBJ whole genome shotgun (WGS) entry which is preliminary data.</text>
</comment>
<proteinExistence type="predicted"/>
<evidence type="ECO:0000313" key="1">
    <source>
        <dbReference type="EMBL" id="RJG36230.1"/>
    </source>
</evidence>
<keyword evidence="2" id="KW-1185">Reference proteome</keyword>
<dbReference type="Pfam" id="PF20383">
    <property type="entry name" value="DUF6678"/>
    <property type="match status" value="1"/>
</dbReference>
<reference evidence="1 2" key="1">
    <citation type="submission" date="2018-09" db="EMBL/GenBank/DDBJ databases">
        <authorList>
            <person name="Wang F."/>
        </authorList>
    </citation>
    <scope>NUCLEOTIDE SEQUENCE [LARGE SCALE GENOMIC DNA]</scope>
    <source>
        <strain evidence="1 2">PLHSC7-2</strain>
    </source>
</reference>
<accession>A0A418Y942</accession>
<sequence>MRGFVRARRYASFGDCSISKFTEIIEKERLIGLMNNTKWNALFSELNLIEEMIQYKSQYIDGSIFPDHDSSYEFTPELQQIWGNFKSIEYVDVITIIKRDIGKLLDPEIVDLTKDILEICNVLNVKVSAINSGIRIWGYHRHGEIPELL</sequence>
<gene>
    <name evidence="1" type="ORF">D1Z90_20465</name>
</gene>
<reference evidence="1 2" key="2">
    <citation type="submission" date="2019-01" db="EMBL/GenBank/DDBJ databases">
        <title>Motilimonas pumilus sp. nov., isolated from the gut of sea cucumber (Apostichopus japonicus).</title>
        <authorList>
            <person name="Wang F.-Q."/>
            <person name="Ren L.-H."/>
            <person name="Lin Y.-W."/>
            <person name="Sun G.-H."/>
            <person name="Du Z.-J."/>
            <person name="Zhao J.-X."/>
            <person name="Liu X.-J."/>
            <person name="Liu L.-J."/>
        </authorList>
    </citation>
    <scope>NUCLEOTIDE SEQUENCE [LARGE SCALE GENOMIC DNA]</scope>
    <source>
        <strain evidence="1 2">PLHSC7-2</strain>
    </source>
</reference>
<dbReference type="InterPro" id="IPR046500">
    <property type="entry name" value="DUF6678"/>
</dbReference>
<protein>
    <submittedName>
        <fullName evidence="1">Uncharacterized protein</fullName>
    </submittedName>
</protein>
<dbReference type="Proteomes" id="UP000283255">
    <property type="component" value="Unassembled WGS sequence"/>
</dbReference>